<feature type="binding site" evidence="7">
    <location>
        <position position="279"/>
    </location>
    <ligand>
        <name>FMN</name>
        <dbReference type="ChEBI" id="CHEBI:58210"/>
    </ligand>
</feature>
<comment type="cofactor">
    <cofactor evidence="7 8">
        <name>FMNH2</name>
        <dbReference type="ChEBI" id="CHEBI:57618"/>
    </cofactor>
    <text evidence="7 8">Reduced FMN (FMNH(2)).</text>
</comment>
<dbReference type="UniPathway" id="UPA00053">
    <property type="reaction ID" value="UER00090"/>
</dbReference>
<evidence type="ECO:0000256" key="5">
    <source>
        <dbReference type="ARBA" id="ARBA00023141"/>
    </source>
</evidence>
<dbReference type="RefSeq" id="WP_094324373.1">
    <property type="nucleotide sequence ID" value="NZ_CP022347.1"/>
</dbReference>
<evidence type="ECO:0000256" key="8">
    <source>
        <dbReference type="RuleBase" id="RU000605"/>
    </source>
</evidence>
<dbReference type="Pfam" id="PF01264">
    <property type="entry name" value="Chorismate_synt"/>
    <property type="match status" value="1"/>
</dbReference>
<comment type="catalytic activity">
    <reaction evidence="7 8">
        <text>5-O-(1-carboxyvinyl)-3-phosphoshikimate = chorismate + phosphate</text>
        <dbReference type="Rhea" id="RHEA:21020"/>
        <dbReference type="ChEBI" id="CHEBI:29748"/>
        <dbReference type="ChEBI" id="CHEBI:43474"/>
        <dbReference type="ChEBI" id="CHEBI:57701"/>
        <dbReference type="EC" id="4.2.3.5"/>
    </reaction>
</comment>
<feature type="binding site" evidence="7">
    <location>
        <begin position="123"/>
        <end position="125"/>
    </location>
    <ligand>
        <name>FMN</name>
        <dbReference type="ChEBI" id="CHEBI:58210"/>
    </ligand>
</feature>
<dbReference type="PROSITE" id="PS00787">
    <property type="entry name" value="CHORISMATE_SYNTHASE_1"/>
    <property type="match status" value="1"/>
</dbReference>
<keyword evidence="6 7" id="KW-0456">Lyase</keyword>
<dbReference type="PANTHER" id="PTHR21085:SF0">
    <property type="entry name" value="CHORISMATE SYNTHASE"/>
    <property type="match status" value="1"/>
</dbReference>
<keyword evidence="4 7" id="KW-0028">Amino-acid biosynthesis</keyword>
<dbReference type="NCBIfam" id="NF003793">
    <property type="entry name" value="PRK05382.1"/>
    <property type="match status" value="1"/>
</dbReference>
<dbReference type="KEGG" id="cavi:CAV_1636"/>
<gene>
    <name evidence="7 9" type="primary">aroC</name>
    <name evidence="9" type="ORF">CAV_1636</name>
</gene>
<protein>
    <recommendedName>
        <fullName evidence="3 7">Chorismate synthase</fullName>
        <shortName evidence="7">CS</shortName>
        <ecNumber evidence="3 7">4.2.3.5</ecNumber>
    </recommendedName>
    <alternativeName>
        <fullName evidence="7">5-enolpyruvylshikimate-3-phosphate phospholyase</fullName>
    </alternativeName>
</protein>
<feature type="binding site" evidence="7">
    <location>
        <position position="52"/>
    </location>
    <ligand>
        <name>NADP(+)</name>
        <dbReference type="ChEBI" id="CHEBI:58349"/>
    </ligand>
</feature>
<evidence type="ECO:0000256" key="7">
    <source>
        <dbReference type="HAMAP-Rule" id="MF_00300"/>
    </source>
</evidence>
<evidence type="ECO:0000256" key="3">
    <source>
        <dbReference type="ARBA" id="ARBA00013036"/>
    </source>
</evidence>
<dbReference type="NCBIfam" id="TIGR00033">
    <property type="entry name" value="aroC"/>
    <property type="match status" value="1"/>
</dbReference>
<comment type="similarity">
    <text evidence="2 7 8">Belongs to the chorismate synthase family.</text>
</comment>
<accession>A0A222MZC7</accession>
<dbReference type="PROSITE" id="PS00788">
    <property type="entry name" value="CHORISMATE_SYNTHASE_2"/>
    <property type="match status" value="1"/>
</dbReference>
<proteinExistence type="inferred from homology"/>
<dbReference type="EC" id="4.2.3.5" evidence="3 7"/>
<dbReference type="GO" id="GO:0010181">
    <property type="term" value="F:FMN binding"/>
    <property type="evidence" value="ECO:0007669"/>
    <property type="project" value="TreeGrafter"/>
</dbReference>
<sequence>MNSFGTRFKFTSFGESHGKALGCVIDGMPSGVKFDYDFLQAELDKRRPGQNKFSTQRKESDKAEILSGVFEGFTTGTPIAIVVFNENQHSKDYDNIKDIFRPSHADFTYFHKYGIRDYRGGGRASARESVARVAAGAVAAMLLREFNIEVESGILGVGSLQSTLKNEDLDFDFAKDSEIFCLDKGLEEGLKAEILEARNAKDSVGGVVFSRVLNAFIGLGEPLYDKLDSKIAHALMGINAVKAVEIGSGVSLSKMRASVANDCLNQKGFLSNHSGGILGGISNAANIEIKTHFKPTPSIFLEQDSINTKNEPVKCLIKGRHDPCVAVRGSVLCTAMLRLVMADCLLLNLSSNLSMIKKAYKLS</sequence>
<evidence type="ECO:0000313" key="10">
    <source>
        <dbReference type="Proteomes" id="UP000201169"/>
    </source>
</evidence>
<dbReference type="OrthoDB" id="9771806at2"/>
<evidence type="ECO:0000256" key="6">
    <source>
        <dbReference type="ARBA" id="ARBA00023239"/>
    </source>
</evidence>
<keyword evidence="5 7" id="KW-0057">Aromatic amino acid biosynthesis</keyword>
<dbReference type="SUPFAM" id="SSF103263">
    <property type="entry name" value="Chorismate synthase, AroC"/>
    <property type="match status" value="1"/>
</dbReference>
<feature type="binding site" evidence="7">
    <location>
        <position position="46"/>
    </location>
    <ligand>
        <name>NADP(+)</name>
        <dbReference type="ChEBI" id="CHEBI:58349"/>
    </ligand>
</feature>
<dbReference type="GO" id="GO:0004107">
    <property type="term" value="F:chorismate synthase activity"/>
    <property type="evidence" value="ECO:0007669"/>
    <property type="project" value="UniProtKB-UniRule"/>
</dbReference>
<organism evidence="9 10">
    <name type="scientific">Campylobacter avium LMG 24591</name>
    <dbReference type="NCBI Taxonomy" id="522484"/>
    <lineage>
        <taxon>Bacteria</taxon>
        <taxon>Pseudomonadati</taxon>
        <taxon>Campylobacterota</taxon>
        <taxon>Epsilonproteobacteria</taxon>
        <taxon>Campylobacterales</taxon>
        <taxon>Campylobacteraceae</taxon>
        <taxon>Campylobacter</taxon>
    </lineage>
</organism>
<dbReference type="PIRSF" id="PIRSF001456">
    <property type="entry name" value="Chorismate_synth"/>
    <property type="match status" value="1"/>
</dbReference>
<comment type="function">
    <text evidence="7">Catalyzes the anti-1,4-elimination of the C-3 phosphate and the C-6 proR hydrogen from 5-enolpyruvylshikimate-3-phosphate (EPSP) to yield chorismate, which is the branch point compound that serves as the starting substrate for the three terminal pathways of aromatic amino acid biosynthesis. This reaction introduces a second double bond into the aromatic ring system.</text>
</comment>
<dbReference type="InterPro" id="IPR020541">
    <property type="entry name" value="Chorismate_synthase_CS"/>
</dbReference>
<evidence type="ECO:0000256" key="2">
    <source>
        <dbReference type="ARBA" id="ARBA00008014"/>
    </source>
</evidence>
<dbReference type="AlphaFoldDB" id="A0A222MZC7"/>
<feature type="binding site" evidence="7">
    <location>
        <position position="320"/>
    </location>
    <ligand>
        <name>FMN</name>
        <dbReference type="ChEBI" id="CHEBI:58210"/>
    </ligand>
</feature>
<dbReference type="GO" id="GO:0009423">
    <property type="term" value="P:chorismate biosynthetic process"/>
    <property type="evidence" value="ECO:0007669"/>
    <property type="project" value="UniProtKB-UniRule"/>
</dbReference>
<dbReference type="InterPro" id="IPR000453">
    <property type="entry name" value="Chorismate_synth"/>
</dbReference>
<dbReference type="EMBL" id="CP022347">
    <property type="protein sequence ID" value="ASQ31235.1"/>
    <property type="molecule type" value="Genomic_DNA"/>
</dbReference>
<dbReference type="GO" id="GO:0008652">
    <property type="term" value="P:amino acid biosynthetic process"/>
    <property type="evidence" value="ECO:0007669"/>
    <property type="project" value="UniProtKB-KW"/>
</dbReference>
<evidence type="ECO:0000256" key="1">
    <source>
        <dbReference type="ARBA" id="ARBA00005044"/>
    </source>
</evidence>
<dbReference type="InterPro" id="IPR035904">
    <property type="entry name" value="Chorismate_synth_AroC_sf"/>
</dbReference>
<feature type="binding site" evidence="7">
    <location>
        <begin position="294"/>
        <end position="298"/>
    </location>
    <ligand>
        <name>FMN</name>
        <dbReference type="ChEBI" id="CHEBI:58210"/>
    </ligand>
</feature>
<keyword evidence="7" id="KW-0521">NADP</keyword>
<keyword evidence="7" id="KW-0288">FMN</keyword>
<dbReference type="HAMAP" id="MF_00300">
    <property type="entry name" value="Chorismate_synth"/>
    <property type="match status" value="1"/>
</dbReference>
<dbReference type="GO" id="GO:0005829">
    <property type="term" value="C:cytosol"/>
    <property type="evidence" value="ECO:0007669"/>
    <property type="project" value="TreeGrafter"/>
</dbReference>
<keyword evidence="7" id="KW-0274">FAD</keyword>
<evidence type="ECO:0000313" key="9">
    <source>
        <dbReference type="EMBL" id="ASQ31235.1"/>
    </source>
</evidence>
<dbReference type="PANTHER" id="PTHR21085">
    <property type="entry name" value="CHORISMATE SYNTHASE"/>
    <property type="match status" value="1"/>
</dbReference>
<feature type="binding site" evidence="7">
    <location>
        <begin position="239"/>
        <end position="240"/>
    </location>
    <ligand>
        <name>FMN</name>
        <dbReference type="ChEBI" id="CHEBI:58210"/>
    </ligand>
</feature>
<dbReference type="Gene3D" id="3.60.150.10">
    <property type="entry name" value="Chorismate synthase AroC"/>
    <property type="match status" value="1"/>
</dbReference>
<dbReference type="GO" id="GO:0009073">
    <property type="term" value="P:aromatic amino acid family biosynthetic process"/>
    <property type="evidence" value="ECO:0007669"/>
    <property type="project" value="UniProtKB-KW"/>
</dbReference>
<keyword evidence="7" id="KW-0285">Flavoprotein</keyword>
<name>A0A222MZC7_9BACT</name>
<comment type="pathway">
    <text evidence="1 7 8">Metabolic intermediate biosynthesis; chorismate biosynthesis; chorismate from D-erythrose 4-phosphate and phosphoenolpyruvate: step 7/7.</text>
</comment>
<keyword evidence="10" id="KW-1185">Reference proteome</keyword>
<reference evidence="9 10" key="1">
    <citation type="submission" date="2017-07" db="EMBL/GenBank/DDBJ databases">
        <title>Analysis of two Campylobacter avium genomes and identification of a novel hippuricase gene.</title>
        <authorList>
            <person name="Miller W.G."/>
            <person name="Chapman M.H."/>
            <person name="Yee E."/>
            <person name="Revez J."/>
            <person name="Bono J.L."/>
            <person name="Rossi M."/>
        </authorList>
    </citation>
    <scope>NUCLEOTIDE SEQUENCE [LARGE SCALE GENOMIC DNA]</scope>
    <source>
        <strain evidence="9 10">LMG 24591</strain>
    </source>
</reference>
<evidence type="ECO:0000256" key="4">
    <source>
        <dbReference type="ARBA" id="ARBA00022605"/>
    </source>
</evidence>
<dbReference type="Proteomes" id="UP000201169">
    <property type="component" value="Chromosome"/>
</dbReference>
<dbReference type="CDD" id="cd07304">
    <property type="entry name" value="Chorismate_synthase"/>
    <property type="match status" value="1"/>
</dbReference>
<comment type="subunit">
    <text evidence="7">Homotetramer.</text>
</comment>